<reference evidence="2 3" key="1">
    <citation type="submission" date="2020-08" db="EMBL/GenBank/DDBJ databases">
        <title>Sequencing the genomes of 1000 actinobacteria strains.</title>
        <authorList>
            <person name="Klenk H.-P."/>
        </authorList>
    </citation>
    <scope>NUCLEOTIDE SEQUENCE [LARGE SCALE GENOMIC DNA]</scope>
    <source>
        <strain evidence="2 3">DSM 45784</strain>
    </source>
</reference>
<dbReference type="Proteomes" id="UP000542210">
    <property type="component" value="Unassembled WGS sequence"/>
</dbReference>
<evidence type="ECO:0000313" key="3">
    <source>
        <dbReference type="Proteomes" id="UP000542210"/>
    </source>
</evidence>
<protein>
    <submittedName>
        <fullName evidence="2">Uncharacterized protein</fullName>
    </submittedName>
</protein>
<keyword evidence="3" id="KW-1185">Reference proteome</keyword>
<comment type="caution">
    <text evidence="2">The sequence shown here is derived from an EMBL/GenBank/DDBJ whole genome shotgun (WGS) entry which is preliminary data.</text>
</comment>
<feature type="region of interest" description="Disordered" evidence="1">
    <location>
        <begin position="89"/>
        <end position="122"/>
    </location>
</feature>
<name>A0A7W7G915_9ACTN</name>
<evidence type="ECO:0000256" key="1">
    <source>
        <dbReference type="SAM" id="MobiDB-lite"/>
    </source>
</evidence>
<gene>
    <name evidence="2" type="ORF">BJ982_001663</name>
</gene>
<dbReference type="EMBL" id="JACHND010000001">
    <property type="protein sequence ID" value="MBB4700119.1"/>
    <property type="molecule type" value="Genomic_DNA"/>
</dbReference>
<evidence type="ECO:0000313" key="2">
    <source>
        <dbReference type="EMBL" id="MBB4700119.1"/>
    </source>
</evidence>
<organism evidence="2 3">
    <name type="scientific">Sphaerisporangium siamense</name>
    <dbReference type="NCBI Taxonomy" id="795645"/>
    <lineage>
        <taxon>Bacteria</taxon>
        <taxon>Bacillati</taxon>
        <taxon>Actinomycetota</taxon>
        <taxon>Actinomycetes</taxon>
        <taxon>Streptosporangiales</taxon>
        <taxon>Streptosporangiaceae</taxon>
        <taxon>Sphaerisporangium</taxon>
    </lineage>
</organism>
<proteinExistence type="predicted"/>
<feature type="compositionally biased region" description="Basic and acidic residues" evidence="1">
    <location>
        <begin position="112"/>
        <end position="122"/>
    </location>
</feature>
<dbReference type="AlphaFoldDB" id="A0A7W7G915"/>
<dbReference type="RefSeq" id="WP_184878046.1">
    <property type="nucleotide sequence ID" value="NZ_BOOV01000009.1"/>
</dbReference>
<sequence length="122" mass="12924">MTTETTEPGQVRPFAAVLGELRHGAVLDQASVDLQALVAKVVDTGKKGKLVLTVEVGPMKGNPDALLVNADVKTTAPVVTNEAVFFPDRNGNLQRDDPRQAAIPGLRIAPGTDRDNVKDLSL</sequence>
<accession>A0A7W7G915</accession>